<dbReference type="EMBL" id="JAANYN010000001">
    <property type="protein sequence ID" value="NHE55929.1"/>
    <property type="molecule type" value="Genomic_DNA"/>
</dbReference>
<keyword evidence="2" id="KW-1185">Reference proteome</keyword>
<gene>
    <name evidence="1" type="ORF">G9Q97_03765</name>
</gene>
<accession>A0ABX0H2T3</accession>
<evidence type="ECO:0000313" key="2">
    <source>
        <dbReference type="Proteomes" id="UP000649799"/>
    </source>
</evidence>
<dbReference type="Proteomes" id="UP000649799">
    <property type="component" value="Unassembled WGS sequence"/>
</dbReference>
<reference evidence="1 2" key="1">
    <citation type="submission" date="2020-03" db="EMBL/GenBank/DDBJ databases">
        <title>Cyclobacterium plantarum sp. nov., a marine bacterium isolated from a coastal-marine wetland.</title>
        <authorList>
            <person name="Sanchez-Porro C."/>
            <person name="Ventosa A."/>
            <person name="Amoozegar M."/>
        </authorList>
    </citation>
    <scope>NUCLEOTIDE SEQUENCE [LARGE SCALE GENOMIC DNA]</scope>
    <source>
        <strain evidence="1 2">GBPx2</strain>
    </source>
</reference>
<evidence type="ECO:0000313" key="1">
    <source>
        <dbReference type="EMBL" id="NHE55929.1"/>
    </source>
</evidence>
<protein>
    <submittedName>
        <fullName evidence="1">Uncharacterized protein</fullName>
    </submittedName>
</protein>
<dbReference type="RefSeq" id="WP_166143258.1">
    <property type="nucleotide sequence ID" value="NZ_JAANYN010000001.1"/>
</dbReference>
<sequence>MNKTILTILTSIILLPVFGQEIVRQDGYYDLKFGIYETKSLDKELIGFKPRVIEPQTEFKKEDNSAFLKVKGKVIALFDRVNDKGTAKPIGVLTKTSVIQVDTIFYKEIFKDTTKEWSLTFNVWYAITMNGQQYYTDYKIHDFIALQKELPKYNQEFLLVSQRTGYDEYYDNGYPNHFFVVILNDKNEITYNSEILDFDYGDEFWDAELMGSVSTEMTENGFEFNLSGLEDNFNGIWTGKELKKK</sequence>
<organism evidence="1 2">
    <name type="scientific">Cyclobacterium plantarum</name>
    <dbReference type="NCBI Taxonomy" id="2716263"/>
    <lineage>
        <taxon>Bacteria</taxon>
        <taxon>Pseudomonadati</taxon>
        <taxon>Bacteroidota</taxon>
        <taxon>Cytophagia</taxon>
        <taxon>Cytophagales</taxon>
        <taxon>Cyclobacteriaceae</taxon>
        <taxon>Cyclobacterium</taxon>
    </lineage>
</organism>
<comment type="caution">
    <text evidence="1">The sequence shown here is derived from an EMBL/GenBank/DDBJ whole genome shotgun (WGS) entry which is preliminary data.</text>
</comment>
<name>A0ABX0H2T3_9BACT</name>
<proteinExistence type="predicted"/>